<gene>
    <name evidence="2" type="ORF">C9I49_23930</name>
    <name evidence="3" type="ORF">SAMN05216222_5064</name>
</gene>
<evidence type="ECO:0000313" key="5">
    <source>
        <dbReference type="Proteomes" id="UP000245056"/>
    </source>
</evidence>
<reference evidence="2 5" key="2">
    <citation type="submission" date="2018-05" db="EMBL/GenBank/DDBJ databases">
        <title>Genome sequences of two Antarctic strains of Pseudomonas prosekii: insights into adaptation to extreme conditions.</title>
        <authorList>
            <person name="Snopkova K."/>
            <person name="Dufkova K."/>
            <person name="Cejkova D."/>
            <person name="Sedlacek I."/>
            <person name="Smajs D."/>
        </authorList>
    </citation>
    <scope>NUCLEOTIDE SEQUENCE [LARGE SCALE GENOMIC DNA]</scope>
    <source>
        <strain evidence="2 5">P2673</strain>
    </source>
</reference>
<reference evidence="3 4" key="1">
    <citation type="submission" date="2016-10" db="EMBL/GenBank/DDBJ databases">
        <authorList>
            <person name="de Groot N.N."/>
        </authorList>
    </citation>
    <scope>NUCLEOTIDE SEQUENCE [LARGE SCALE GENOMIC DNA]</scope>
    <source>
        <strain evidence="3 4">LMG 26867</strain>
    </source>
</reference>
<dbReference type="EMBL" id="QFAW01000045">
    <property type="protein sequence ID" value="PWE40405.1"/>
    <property type="molecule type" value="Genomic_DNA"/>
</dbReference>
<keyword evidence="1" id="KW-0472">Membrane</keyword>
<dbReference type="EMBL" id="LT629762">
    <property type="protein sequence ID" value="SDT55558.1"/>
    <property type="molecule type" value="Genomic_DNA"/>
</dbReference>
<accession>A0A1H2BBI1</accession>
<dbReference type="Proteomes" id="UP000245056">
    <property type="component" value="Unassembled WGS sequence"/>
</dbReference>
<dbReference type="Proteomes" id="UP000198481">
    <property type="component" value="Chromosome I"/>
</dbReference>
<proteinExistence type="predicted"/>
<evidence type="ECO:0000313" key="4">
    <source>
        <dbReference type="Proteomes" id="UP000198481"/>
    </source>
</evidence>
<evidence type="ECO:0000313" key="3">
    <source>
        <dbReference type="EMBL" id="SDT55558.1"/>
    </source>
</evidence>
<name>A0A1H2BBI1_9PSED</name>
<keyword evidence="1" id="KW-0812">Transmembrane</keyword>
<evidence type="ECO:0000313" key="2">
    <source>
        <dbReference type="EMBL" id="PWE40405.1"/>
    </source>
</evidence>
<evidence type="ECO:0000256" key="1">
    <source>
        <dbReference type="SAM" id="Phobius"/>
    </source>
</evidence>
<dbReference type="RefSeq" id="WP_092280374.1">
    <property type="nucleotide sequence ID" value="NZ_JBJGXP010000001.1"/>
</dbReference>
<organism evidence="3 4">
    <name type="scientific">Pseudomonas prosekii</name>
    <dbReference type="NCBI Taxonomy" id="1148509"/>
    <lineage>
        <taxon>Bacteria</taxon>
        <taxon>Pseudomonadati</taxon>
        <taxon>Pseudomonadota</taxon>
        <taxon>Gammaproteobacteria</taxon>
        <taxon>Pseudomonadales</taxon>
        <taxon>Pseudomonadaceae</taxon>
        <taxon>Pseudomonas</taxon>
    </lineage>
</organism>
<dbReference type="AlphaFoldDB" id="A0A1H2BBI1"/>
<dbReference type="STRING" id="1148509.SAMN05216222_5064"/>
<sequence>MSLAMTIFSMIAAWMAVALAMLWGVLRIARRYQPPVAVSVYRERRAPMARGWAVSLSSN</sequence>
<keyword evidence="1" id="KW-1133">Transmembrane helix</keyword>
<feature type="transmembrane region" description="Helical" evidence="1">
    <location>
        <begin position="6"/>
        <end position="26"/>
    </location>
</feature>
<protein>
    <submittedName>
        <fullName evidence="3">Uncharacterized protein</fullName>
    </submittedName>
</protein>